<dbReference type="GO" id="GO:0016811">
    <property type="term" value="F:hydrolase activity, acting on carbon-nitrogen (but not peptide) bonds, in linear amides"/>
    <property type="evidence" value="ECO:0007669"/>
    <property type="project" value="TreeGrafter"/>
</dbReference>
<dbReference type="eggNOG" id="COG2120">
    <property type="taxonomic scope" value="Bacteria"/>
</dbReference>
<keyword evidence="2" id="KW-1185">Reference proteome</keyword>
<dbReference type="KEGG" id="pbs:Plabr_2537"/>
<dbReference type="SUPFAM" id="SSF102588">
    <property type="entry name" value="LmbE-like"/>
    <property type="match status" value="1"/>
</dbReference>
<dbReference type="Gene3D" id="3.40.50.10320">
    <property type="entry name" value="LmbE-like"/>
    <property type="match status" value="1"/>
</dbReference>
<dbReference type="InterPro" id="IPR024078">
    <property type="entry name" value="LmbE-like_dom_sf"/>
</dbReference>
<evidence type="ECO:0000313" key="1">
    <source>
        <dbReference type="EMBL" id="ADY60138.1"/>
    </source>
</evidence>
<organism evidence="1 2">
    <name type="scientific">Rubinisphaera brasiliensis (strain ATCC 49424 / DSM 5305 / JCM 21570 / IAM 15109 / NBRC 103401 / IFAM 1448)</name>
    <name type="common">Planctomyces brasiliensis</name>
    <dbReference type="NCBI Taxonomy" id="756272"/>
    <lineage>
        <taxon>Bacteria</taxon>
        <taxon>Pseudomonadati</taxon>
        <taxon>Planctomycetota</taxon>
        <taxon>Planctomycetia</taxon>
        <taxon>Planctomycetales</taxon>
        <taxon>Planctomycetaceae</taxon>
        <taxon>Rubinisphaera</taxon>
    </lineage>
</organism>
<reference evidence="2" key="1">
    <citation type="submission" date="2011-02" db="EMBL/GenBank/DDBJ databases">
        <title>The complete genome of Planctomyces brasiliensis DSM 5305.</title>
        <authorList>
            <person name="Lucas S."/>
            <person name="Copeland A."/>
            <person name="Lapidus A."/>
            <person name="Bruce D."/>
            <person name="Goodwin L."/>
            <person name="Pitluck S."/>
            <person name="Kyrpides N."/>
            <person name="Mavromatis K."/>
            <person name="Pagani I."/>
            <person name="Ivanova N."/>
            <person name="Ovchinnikova G."/>
            <person name="Lu M."/>
            <person name="Detter J.C."/>
            <person name="Han C."/>
            <person name="Land M."/>
            <person name="Hauser L."/>
            <person name="Markowitz V."/>
            <person name="Cheng J.-F."/>
            <person name="Hugenholtz P."/>
            <person name="Woyke T."/>
            <person name="Wu D."/>
            <person name="Tindall B."/>
            <person name="Pomrenke H.G."/>
            <person name="Brambilla E."/>
            <person name="Klenk H.-P."/>
            <person name="Eisen J.A."/>
        </authorList>
    </citation>
    <scope>NUCLEOTIDE SEQUENCE [LARGE SCALE GENOMIC DNA]</scope>
    <source>
        <strain evidence="2">ATCC 49424 / DSM 5305 / JCM 21570 / NBRC 103401 / IFAM 1448</strain>
    </source>
</reference>
<dbReference type="PANTHER" id="PTHR12993:SF30">
    <property type="entry name" value="N-ACETYL-ALPHA-D-GLUCOSAMINYL L-MALATE DEACETYLASE 1"/>
    <property type="match status" value="1"/>
</dbReference>
<dbReference type="Pfam" id="PF02585">
    <property type="entry name" value="PIG-L"/>
    <property type="match status" value="1"/>
</dbReference>
<dbReference type="AlphaFoldDB" id="F0SPY8"/>
<gene>
    <name evidence="1" type="ordered locus">Plabr_2537</name>
</gene>
<dbReference type="EMBL" id="CP002546">
    <property type="protein sequence ID" value="ADY60138.1"/>
    <property type="molecule type" value="Genomic_DNA"/>
</dbReference>
<dbReference type="OrthoDB" id="9790023at2"/>
<dbReference type="RefSeq" id="WP_013628862.1">
    <property type="nucleotide sequence ID" value="NC_015174.1"/>
</dbReference>
<dbReference type="PANTHER" id="PTHR12993">
    <property type="entry name" value="N-ACETYLGLUCOSAMINYL-PHOSPHATIDYLINOSITOL DE-N-ACETYLASE-RELATED"/>
    <property type="match status" value="1"/>
</dbReference>
<sequence>MSEAAPRVLAIHAHPDDIELQCAGTLALLKEKDVHLTFCTMTAGDLGSLDKTRKEIAQVRHDEAAASAEMLGADYVCGFFSDLAIFNNDDSRRRTTEIIRKARPDIVITAPPSDYHCDHEAVSQLVRDACFAATVPNYRTHQWDPAGCIDHLPHLYYVDPIGGTDYYGNPVKPEFIVDVSSTMELKLKMLACHASQREWLRAIHDMDEYLDSCKRFAEGRGQEIDAAYGEGFRQHKGHPFPHDNLLLELLTS</sequence>
<dbReference type="STRING" id="756272.Plabr_2537"/>
<accession>F0SPY8</accession>
<protein>
    <submittedName>
        <fullName evidence="1">LmbE family protein</fullName>
    </submittedName>
</protein>
<evidence type="ECO:0000313" key="2">
    <source>
        <dbReference type="Proteomes" id="UP000006860"/>
    </source>
</evidence>
<name>F0SPY8_RUBBR</name>
<dbReference type="InterPro" id="IPR003737">
    <property type="entry name" value="GlcNAc_PI_deacetylase-related"/>
</dbReference>
<dbReference type="HOGENOM" id="CLU_049311_3_3_0"/>
<proteinExistence type="predicted"/>
<dbReference type="Proteomes" id="UP000006860">
    <property type="component" value="Chromosome"/>
</dbReference>